<organism evidence="6 7">
    <name type="scientific">Holothuria leucospilota</name>
    <name type="common">Black long sea cucumber</name>
    <name type="synonym">Mertensiothuria leucospilota</name>
    <dbReference type="NCBI Taxonomy" id="206669"/>
    <lineage>
        <taxon>Eukaryota</taxon>
        <taxon>Metazoa</taxon>
        <taxon>Echinodermata</taxon>
        <taxon>Eleutherozoa</taxon>
        <taxon>Echinozoa</taxon>
        <taxon>Holothuroidea</taxon>
        <taxon>Aspidochirotacea</taxon>
        <taxon>Aspidochirotida</taxon>
        <taxon>Holothuriidae</taxon>
        <taxon>Holothuria</taxon>
    </lineage>
</organism>
<dbReference type="EMBL" id="JAIZAY010000018">
    <property type="protein sequence ID" value="KAJ8024706.1"/>
    <property type="molecule type" value="Genomic_DNA"/>
</dbReference>
<evidence type="ECO:0000313" key="6">
    <source>
        <dbReference type="EMBL" id="KAJ8024706.1"/>
    </source>
</evidence>
<dbReference type="GO" id="GO:0003723">
    <property type="term" value="F:RNA binding"/>
    <property type="evidence" value="ECO:0007669"/>
    <property type="project" value="UniProtKB-UniRule"/>
</dbReference>
<dbReference type="Proteomes" id="UP001152320">
    <property type="component" value="Chromosome 18"/>
</dbReference>
<dbReference type="SMART" id="SM00360">
    <property type="entry name" value="RRM"/>
    <property type="match status" value="2"/>
</dbReference>
<feature type="domain" description="RRM" evidence="5">
    <location>
        <begin position="76"/>
        <end position="149"/>
    </location>
</feature>
<dbReference type="InterPro" id="IPR000504">
    <property type="entry name" value="RRM_dom"/>
</dbReference>
<dbReference type="InterPro" id="IPR012677">
    <property type="entry name" value="Nucleotide-bd_a/b_plait_sf"/>
</dbReference>
<dbReference type="InterPro" id="IPR035979">
    <property type="entry name" value="RBD_domain_sf"/>
</dbReference>
<dbReference type="PANTHER" id="PTHR24012">
    <property type="entry name" value="RNA BINDING PROTEIN"/>
    <property type="match status" value="1"/>
</dbReference>
<evidence type="ECO:0000256" key="3">
    <source>
        <dbReference type="PROSITE-ProRule" id="PRU00176"/>
    </source>
</evidence>
<dbReference type="FunFam" id="3.30.70.330:FF:000012">
    <property type="entry name" value="RNA-binding motif, single-stranded-interacting protein 3 isoform 1"/>
    <property type="match status" value="1"/>
</dbReference>
<comment type="caution">
    <text evidence="6">The sequence shown here is derived from an EMBL/GenBank/DDBJ whole genome shotgun (WGS) entry which is preliminary data.</text>
</comment>
<gene>
    <name evidence="6" type="ORF">HOLleu_34686</name>
</gene>
<evidence type="ECO:0000256" key="1">
    <source>
        <dbReference type="ARBA" id="ARBA00022737"/>
    </source>
</evidence>
<evidence type="ECO:0000256" key="2">
    <source>
        <dbReference type="ARBA" id="ARBA00022884"/>
    </source>
</evidence>
<name>A0A9Q0YSE8_HOLLE</name>
<keyword evidence="7" id="KW-1185">Reference proteome</keyword>
<dbReference type="OrthoDB" id="271725at2759"/>
<feature type="compositionally biased region" description="Low complexity" evidence="4">
    <location>
        <begin position="43"/>
        <end position="67"/>
    </location>
</feature>
<dbReference type="PRINTS" id="PR00961">
    <property type="entry name" value="HUDSXLRNA"/>
</dbReference>
<feature type="domain" description="RRM" evidence="5">
    <location>
        <begin position="155"/>
        <end position="235"/>
    </location>
</feature>
<protein>
    <submittedName>
        <fullName evidence="6">RNA-binding motif, single-stranded-interacting protein 1</fullName>
    </submittedName>
</protein>
<dbReference type="InterPro" id="IPR002343">
    <property type="entry name" value="Hud_Sxl_RNA"/>
</dbReference>
<dbReference type="PROSITE" id="PS50102">
    <property type="entry name" value="RRM"/>
    <property type="match status" value="2"/>
</dbReference>
<accession>A0A9Q0YSE8</accession>
<keyword evidence="1" id="KW-0677">Repeat</keyword>
<evidence type="ECO:0000256" key="4">
    <source>
        <dbReference type="SAM" id="MobiDB-lite"/>
    </source>
</evidence>
<dbReference type="Gene3D" id="3.30.70.330">
    <property type="match status" value="2"/>
</dbReference>
<dbReference type="GO" id="GO:1990904">
    <property type="term" value="C:ribonucleoprotein complex"/>
    <property type="evidence" value="ECO:0007669"/>
    <property type="project" value="InterPro"/>
</dbReference>
<dbReference type="AlphaFoldDB" id="A0A9Q0YSE8"/>
<evidence type="ECO:0000313" key="7">
    <source>
        <dbReference type="Proteomes" id="UP001152320"/>
    </source>
</evidence>
<dbReference type="CDD" id="cd12244">
    <property type="entry name" value="RRM2_MSSP"/>
    <property type="match status" value="1"/>
</dbReference>
<dbReference type="SUPFAM" id="SSF54928">
    <property type="entry name" value="RNA-binding domain, RBD"/>
    <property type="match status" value="2"/>
</dbReference>
<dbReference type="Pfam" id="PF00076">
    <property type="entry name" value="RRM_1"/>
    <property type="match status" value="2"/>
</dbReference>
<sequence length="399" mass="42952">MKTYGPTTYIVPSQQPGTMLVYPTYPTAVRSMHPPSPGGSGGSAVSSASSPQLQSPHSQTSTNNSSVSGGGDLSKTNLYIRGLPEKTRDEDLEALCKGYGKITSTKAILDKDTCECKGYGFVDFESAVSAEKAVRALQAKGILAQMAKQQEQDPTNLYISSLPKQMEEKDLESMLSDFGRVISTRILRDSKTGISKGVGFARMESKEKCEEIIKRLNGHTIPGQTEPLLCKFADGGNKKRNQNRQQQQHQTLGWGPGVSNPMAHHVFANPYNIGVAQAAVSYPQLHAGGSGFLQHPTYLMQPQIQQTTSLLASPGVEMVQALPGTLPHQLATHPTATHFQLGNPLQSTSYAAAHLGQSYQTTAGHQILQPISMDAEQGLDDTATTAHQYYSALAAMHPK</sequence>
<proteinExistence type="predicted"/>
<keyword evidence="2 3" id="KW-0694">RNA-binding</keyword>
<dbReference type="FunFam" id="3.30.70.330:FF:000169">
    <property type="entry name" value="protein alan shepard isoform X4"/>
    <property type="match status" value="1"/>
</dbReference>
<reference evidence="6" key="1">
    <citation type="submission" date="2021-10" db="EMBL/GenBank/DDBJ databases">
        <title>Tropical sea cucumber genome reveals ecological adaptation and Cuvierian tubules defense mechanism.</title>
        <authorList>
            <person name="Chen T."/>
        </authorList>
    </citation>
    <scope>NUCLEOTIDE SEQUENCE</scope>
    <source>
        <strain evidence="6">Nanhai2018</strain>
        <tissue evidence="6">Muscle</tissue>
    </source>
</reference>
<feature type="region of interest" description="Disordered" evidence="4">
    <location>
        <begin position="30"/>
        <end position="77"/>
    </location>
</feature>
<evidence type="ECO:0000259" key="5">
    <source>
        <dbReference type="PROSITE" id="PS50102"/>
    </source>
</evidence>